<dbReference type="AlphaFoldDB" id="A0A7H0VA17"/>
<evidence type="ECO:0000313" key="2">
    <source>
        <dbReference type="EMBL" id="QNR22565.1"/>
    </source>
</evidence>
<name>A0A7H0VA17_9FLAO</name>
<gene>
    <name evidence="2" type="ORF">H4K34_09200</name>
</gene>
<keyword evidence="1" id="KW-1133">Transmembrane helix</keyword>
<dbReference type="EMBL" id="CP060139">
    <property type="protein sequence ID" value="QNR22565.1"/>
    <property type="molecule type" value="Genomic_DNA"/>
</dbReference>
<keyword evidence="1" id="KW-0812">Transmembrane</keyword>
<proteinExistence type="predicted"/>
<keyword evidence="1" id="KW-0472">Membrane</keyword>
<protein>
    <recommendedName>
        <fullName evidence="4">DUF4350 domain-containing protein</fullName>
    </recommendedName>
</protein>
<accession>A0A7H0VA17</accession>
<reference evidence="2 3" key="1">
    <citation type="submission" date="2020-08" db="EMBL/GenBank/DDBJ databases">
        <title>Croceimicrobium hydrocarbonivorans gen. nov., sp. nov., a novel marine bacterium isolated from a bacterial consortium that degrades polyethylene terephthalate.</title>
        <authorList>
            <person name="Liu R."/>
        </authorList>
    </citation>
    <scope>NUCLEOTIDE SEQUENCE [LARGE SCALE GENOMIC DNA]</scope>
    <source>
        <strain evidence="2 3">A20-9</strain>
    </source>
</reference>
<dbReference type="KEGG" id="chyd:H4K34_09200"/>
<evidence type="ECO:0000313" key="3">
    <source>
        <dbReference type="Proteomes" id="UP000516305"/>
    </source>
</evidence>
<dbReference type="RefSeq" id="WP_210757131.1">
    <property type="nucleotide sequence ID" value="NZ_CP060139.1"/>
</dbReference>
<evidence type="ECO:0008006" key="4">
    <source>
        <dbReference type="Google" id="ProtNLM"/>
    </source>
</evidence>
<evidence type="ECO:0000256" key="1">
    <source>
        <dbReference type="SAM" id="Phobius"/>
    </source>
</evidence>
<dbReference type="Proteomes" id="UP000516305">
    <property type="component" value="Chromosome"/>
</dbReference>
<sequence>MSKGFKYGIAIALLLVLGLSWLFQPEDSAPETWHRADKQAFGGYVLHRYLADYSLHEPKSMFIPFKEDEAAQEGPNANLIFIGHGIGITEQDWEAIEAKISEGSTALMVAYQWPQFLVDYLNLETDGGLMEEAISSVEKLSELEGSIHFKELQSYPQNKIPYPHKAMPLSFKVEAAGDSSLEARVLAVNGADKPVLQSYNIGEGRLLCAANPLAFSNYFMMKEETRAYPSAVLSNLLKDAPTYHYEFYHLGRMEAQTPMRALLKPISLRGALYILLALGLIYLLFGGKRRQRIIPEKASFENDNLEFLNSLSELYHRNAHHRNLLEKRMIYFQDFLQRNYRIRLKGEAQQNFDEVVRKLEPEPELLGRIRKAWMIAYSETEVSASSLLEAEKALQEFYQAHQYGRKH</sequence>
<keyword evidence="3" id="KW-1185">Reference proteome</keyword>
<feature type="transmembrane region" description="Helical" evidence="1">
    <location>
        <begin position="266"/>
        <end position="285"/>
    </location>
</feature>
<organism evidence="2 3">
    <name type="scientific">Croceimicrobium hydrocarbonivorans</name>
    <dbReference type="NCBI Taxonomy" id="2761580"/>
    <lineage>
        <taxon>Bacteria</taxon>
        <taxon>Pseudomonadati</taxon>
        <taxon>Bacteroidota</taxon>
        <taxon>Flavobacteriia</taxon>
        <taxon>Flavobacteriales</taxon>
        <taxon>Owenweeksiaceae</taxon>
        <taxon>Croceimicrobium</taxon>
    </lineage>
</organism>